<keyword evidence="3" id="KW-1185">Reference proteome</keyword>
<organism evidence="2 3">
    <name type="scientific">Dimargaris cristalligena</name>
    <dbReference type="NCBI Taxonomy" id="215637"/>
    <lineage>
        <taxon>Eukaryota</taxon>
        <taxon>Fungi</taxon>
        <taxon>Fungi incertae sedis</taxon>
        <taxon>Zoopagomycota</taxon>
        <taxon>Kickxellomycotina</taxon>
        <taxon>Dimargaritomycetes</taxon>
        <taxon>Dimargaritales</taxon>
        <taxon>Dimargaritaceae</taxon>
        <taxon>Dimargaris</taxon>
    </lineage>
</organism>
<dbReference type="AlphaFoldDB" id="A0A4V1J4J2"/>
<dbReference type="Gene3D" id="3.30.200.20">
    <property type="entry name" value="Phosphorylase Kinase, domain 1"/>
    <property type="match status" value="1"/>
</dbReference>
<dbReference type="Gene3D" id="1.10.510.10">
    <property type="entry name" value="Transferase(Phosphotransferase) domain 1"/>
    <property type="match status" value="1"/>
</dbReference>
<gene>
    <name evidence="2" type="ORF">BJ085DRAFT_33442</name>
</gene>
<reference evidence="3" key="1">
    <citation type="journal article" date="2018" name="Nat. Microbiol.">
        <title>Leveraging single-cell genomics to expand the fungal tree of life.</title>
        <authorList>
            <person name="Ahrendt S.R."/>
            <person name="Quandt C.A."/>
            <person name="Ciobanu D."/>
            <person name="Clum A."/>
            <person name="Salamov A."/>
            <person name="Andreopoulos B."/>
            <person name="Cheng J.F."/>
            <person name="Woyke T."/>
            <person name="Pelin A."/>
            <person name="Henrissat B."/>
            <person name="Reynolds N.K."/>
            <person name="Benny G.L."/>
            <person name="Smith M.E."/>
            <person name="James T.Y."/>
            <person name="Grigoriev I.V."/>
        </authorList>
    </citation>
    <scope>NUCLEOTIDE SEQUENCE [LARGE SCALE GENOMIC DNA]</scope>
    <source>
        <strain evidence="3">RSA 468</strain>
    </source>
</reference>
<dbReference type="InterPro" id="IPR011009">
    <property type="entry name" value="Kinase-like_dom_sf"/>
</dbReference>
<accession>A0A4V1J4J2</accession>
<dbReference type="STRING" id="215637.A0A4V1J4J2"/>
<sequence length="272" mass="31572">MATSIPSLLTYRFGVLVHGATHGFVMMEFIDYQLRSRVRIWSWKLPCYEAYHALLSDLRTEHGDWFNDIWELPGGSWEVRYNSTLASLTDPLPLRSLDAYDGIPLVDVSDLRTLTIQSTKTEIVEYNGTRYVWKRPVCIGSPESIRMEIDNLIKLRDLPNVVTIQFIVTKEHRLEFGFLLEVLDPCQGPFTKAQVKDLFKALNSIHEQGVIVRNIKPSNIMMDTQHQCFKFIDLPTAERKHDYRLDKDTFYSPAKVNDRYALHLTIMHYGCN</sequence>
<dbReference type="GO" id="GO:0004672">
    <property type="term" value="F:protein kinase activity"/>
    <property type="evidence" value="ECO:0007669"/>
    <property type="project" value="InterPro"/>
</dbReference>
<name>A0A4V1J4J2_9FUNG</name>
<dbReference type="EMBL" id="ML002797">
    <property type="protein sequence ID" value="RKP35749.1"/>
    <property type="molecule type" value="Genomic_DNA"/>
</dbReference>
<dbReference type="PROSITE" id="PS50011">
    <property type="entry name" value="PROTEIN_KINASE_DOM"/>
    <property type="match status" value="1"/>
</dbReference>
<dbReference type="Pfam" id="PF00069">
    <property type="entry name" value="Pkinase"/>
    <property type="match status" value="1"/>
</dbReference>
<dbReference type="GO" id="GO:0005524">
    <property type="term" value="F:ATP binding"/>
    <property type="evidence" value="ECO:0007669"/>
    <property type="project" value="InterPro"/>
</dbReference>
<protein>
    <recommendedName>
        <fullName evidence="1">Protein kinase domain-containing protein</fullName>
    </recommendedName>
</protein>
<evidence type="ECO:0000313" key="3">
    <source>
        <dbReference type="Proteomes" id="UP000268162"/>
    </source>
</evidence>
<proteinExistence type="predicted"/>
<dbReference type="Proteomes" id="UP000268162">
    <property type="component" value="Unassembled WGS sequence"/>
</dbReference>
<dbReference type="InterPro" id="IPR000719">
    <property type="entry name" value="Prot_kinase_dom"/>
</dbReference>
<dbReference type="SUPFAM" id="SSF56112">
    <property type="entry name" value="Protein kinase-like (PK-like)"/>
    <property type="match status" value="1"/>
</dbReference>
<feature type="domain" description="Protein kinase" evidence="1">
    <location>
        <begin position="66"/>
        <end position="272"/>
    </location>
</feature>
<evidence type="ECO:0000313" key="2">
    <source>
        <dbReference type="EMBL" id="RKP35749.1"/>
    </source>
</evidence>
<evidence type="ECO:0000259" key="1">
    <source>
        <dbReference type="PROSITE" id="PS50011"/>
    </source>
</evidence>